<dbReference type="InterPro" id="IPR033121">
    <property type="entry name" value="PEPTIDASE_A1"/>
</dbReference>
<dbReference type="HOGENOM" id="CLU_855518_0_0_1"/>
<dbReference type="RefSeq" id="XP_014571340.1">
    <property type="nucleotide sequence ID" value="XM_014715854.1"/>
</dbReference>
<dbReference type="InterPro" id="IPR021109">
    <property type="entry name" value="Peptidase_aspartic_dom_sf"/>
</dbReference>
<dbReference type="PROSITE" id="PS51767">
    <property type="entry name" value="PEPTIDASE_A1"/>
    <property type="match status" value="1"/>
</dbReference>
<dbReference type="InParanoid" id="G7DT28"/>
<comment type="caution">
    <text evidence="2">The sequence shown here is derived from an EMBL/GenBank/DDBJ whole genome shotgun (WGS) entry which is preliminary data.</text>
</comment>
<reference evidence="2 3" key="2">
    <citation type="journal article" date="2012" name="Open Biol.">
        <title>Characteristics of nucleosomes and linker DNA regions on the genome of the basidiomycete Mixia osmundae revealed by mono- and dinucleosome mapping.</title>
        <authorList>
            <person name="Nishida H."/>
            <person name="Kondo S."/>
            <person name="Matsumoto T."/>
            <person name="Suzuki Y."/>
            <person name="Yoshikawa H."/>
            <person name="Taylor T.D."/>
            <person name="Sugiyama J."/>
        </authorList>
    </citation>
    <scope>NUCLEOTIDE SEQUENCE [LARGE SCALE GENOMIC DNA]</scope>
    <source>
        <strain evidence="3">CBS 9802 / IAM 14324 / JCM 22182 / KY 12970</strain>
    </source>
</reference>
<evidence type="ECO:0000313" key="3">
    <source>
        <dbReference type="Proteomes" id="UP000009131"/>
    </source>
</evidence>
<dbReference type="SUPFAM" id="SSF50630">
    <property type="entry name" value="Acid proteases"/>
    <property type="match status" value="1"/>
</dbReference>
<dbReference type="EMBL" id="BABT02000025">
    <property type="protein sequence ID" value="GAA93907.1"/>
    <property type="molecule type" value="Genomic_DNA"/>
</dbReference>
<dbReference type="Gene3D" id="2.40.70.10">
    <property type="entry name" value="Acid Proteases"/>
    <property type="match status" value="1"/>
</dbReference>
<name>G7DT28_MIXOS</name>
<keyword evidence="3" id="KW-1185">Reference proteome</keyword>
<reference evidence="2 3" key="1">
    <citation type="journal article" date="2011" name="J. Gen. Appl. Microbiol.">
        <title>Draft genome sequencing of the enigmatic basidiomycete Mixia osmundae.</title>
        <authorList>
            <person name="Nishida H."/>
            <person name="Nagatsuka Y."/>
            <person name="Sugiyama J."/>
        </authorList>
    </citation>
    <scope>NUCLEOTIDE SEQUENCE [LARGE SCALE GENOMIC DNA]</scope>
    <source>
        <strain evidence="3">CBS 9802 / IAM 14324 / JCM 22182 / KY 12970</strain>
    </source>
</reference>
<evidence type="ECO:0000313" key="2">
    <source>
        <dbReference type="EMBL" id="GAA93907.1"/>
    </source>
</evidence>
<gene>
    <name evidence="2" type="primary">Mo00553</name>
    <name evidence="2" type="ORF">E5Q_00553</name>
</gene>
<feature type="domain" description="Peptidase A1" evidence="1">
    <location>
        <begin position="16"/>
        <end position="316"/>
    </location>
</feature>
<evidence type="ECO:0000259" key="1">
    <source>
        <dbReference type="PROSITE" id="PS51767"/>
    </source>
</evidence>
<protein>
    <recommendedName>
        <fullName evidence="1">Peptidase A1 domain-containing protein</fullName>
    </recommendedName>
</protein>
<organism evidence="2 3">
    <name type="scientific">Mixia osmundae (strain CBS 9802 / IAM 14324 / JCM 22182 / KY 12970)</name>
    <dbReference type="NCBI Taxonomy" id="764103"/>
    <lineage>
        <taxon>Eukaryota</taxon>
        <taxon>Fungi</taxon>
        <taxon>Dikarya</taxon>
        <taxon>Basidiomycota</taxon>
        <taxon>Pucciniomycotina</taxon>
        <taxon>Mixiomycetes</taxon>
        <taxon>Mixiales</taxon>
        <taxon>Mixiaceae</taxon>
        <taxon>Mixia</taxon>
    </lineage>
</organism>
<sequence length="325" mass="35522">MPTTRSSFGSGGSVYDLVTLNLGGKDYLMIVDTGSPYSVLGLLPEFPFQPSSASVNTSLSVNIAYTISTGTKMRGWLIKDISYGANIHRPFTSYILAIDQPAKIYGPMMDPAVGVFGLATAAALEDKLRRRGLRPPADLKPFAVLANEQGSISAAVVTIVPGRALIFGPPAYEYALGSPSWLKRIDGLDVGGWAADIRIPMLQIDQILIDTGTQHTMLANFAIKMYIWYNPGAYLNQSSGQIIVRRTPKMLQLFVGTRIINVPGEHQLAPCIQTPRVMELCTVFRVNSLGDNMIGKYMLRNMVLYLDYTNDMLGLAPLRQDIPDA</sequence>
<dbReference type="Proteomes" id="UP000009131">
    <property type="component" value="Unassembled WGS sequence"/>
</dbReference>
<accession>G7DT28</accession>
<dbReference type="AlphaFoldDB" id="G7DT28"/>
<proteinExistence type="predicted"/>